<dbReference type="RefSeq" id="XP_012654279.1">
    <property type="nucleotide sequence ID" value="XM_012798825.1"/>
</dbReference>
<dbReference type="EMBL" id="GG662612">
    <property type="protein sequence ID" value="EWS73203.1"/>
    <property type="molecule type" value="Genomic_DNA"/>
</dbReference>
<sequence length="87" mass="10518">MQIGRQFLIIINLESMGKIKYILLINFLSSDLHLIILNIIQYAWPRMYYVVTKLNEKIQERGGENRQLYRVQSQLFKRIICQLMMLR</sequence>
<keyword evidence="3" id="KW-1185">Reference proteome</keyword>
<keyword evidence="1 2" id="KW-0812">Transmembrane</keyword>
<evidence type="ECO:0000313" key="3">
    <source>
        <dbReference type="Proteomes" id="UP000009168"/>
    </source>
</evidence>
<name>W7X9Y1_TETTS</name>
<organism evidence="2 3">
    <name type="scientific">Tetrahymena thermophila (strain SB210)</name>
    <dbReference type="NCBI Taxonomy" id="312017"/>
    <lineage>
        <taxon>Eukaryota</taxon>
        <taxon>Sar</taxon>
        <taxon>Alveolata</taxon>
        <taxon>Ciliophora</taxon>
        <taxon>Intramacronucleata</taxon>
        <taxon>Oligohymenophorea</taxon>
        <taxon>Hymenostomatida</taxon>
        <taxon>Tetrahymenina</taxon>
        <taxon>Tetrahymenidae</taxon>
        <taxon>Tetrahymena</taxon>
    </lineage>
</organism>
<keyword evidence="1" id="KW-0472">Membrane</keyword>
<dbReference type="InParanoid" id="W7X9Y1"/>
<dbReference type="GeneID" id="24438811"/>
<accession>W7X9Y1</accession>
<dbReference type="KEGG" id="tet:TTHERM_000411678"/>
<dbReference type="AlphaFoldDB" id="W7X9Y1"/>
<evidence type="ECO:0000313" key="2">
    <source>
        <dbReference type="EMBL" id="EWS73203.1"/>
    </source>
</evidence>
<reference evidence="3" key="1">
    <citation type="journal article" date="2006" name="PLoS Biol.">
        <title>Macronuclear genome sequence of the ciliate Tetrahymena thermophila, a model eukaryote.</title>
        <authorList>
            <person name="Eisen J.A."/>
            <person name="Coyne R.S."/>
            <person name="Wu M."/>
            <person name="Wu D."/>
            <person name="Thiagarajan M."/>
            <person name="Wortman J.R."/>
            <person name="Badger J.H."/>
            <person name="Ren Q."/>
            <person name="Amedeo P."/>
            <person name="Jones K.M."/>
            <person name="Tallon L.J."/>
            <person name="Delcher A.L."/>
            <person name="Salzberg S.L."/>
            <person name="Silva J.C."/>
            <person name="Haas B.J."/>
            <person name="Majoros W.H."/>
            <person name="Farzad M."/>
            <person name="Carlton J.M."/>
            <person name="Smith R.K. Jr."/>
            <person name="Garg J."/>
            <person name="Pearlman R.E."/>
            <person name="Karrer K.M."/>
            <person name="Sun L."/>
            <person name="Manning G."/>
            <person name="Elde N.C."/>
            <person name="Turkewitz A.P."/>
            <person name="Asai D.J."/>
            <person name="Wilkes D.E."/>
            <person name="Wang Y."/>
            <person name="Cai H."/>
            <person name="Collins K."/>
            <person name="Stewart B.A."/>
            <person name="Lee S.R."/>
            <person name="Wilamowska K."/>
            <person name="Weinberg Z."/>
            <person name="Ruzzo W.L."/>
            <person name="Wloga D."/>
            <person name="Gaertig J."/>
            <person name="Frankel J."/>
            <person name="Tsao C.-C."/>
            <person name="Gorovsky M.A."/>
            <person name="Keeling P.J."/>
            <person name="Waller R.F."/>
            <person name="Patron N.J."/>
            <person name="Cherry J.M."/>
            <person name="Stover N.A."/>
            <person name="Krieger C.J."/>
            <person name="del Toro C."/>
            <person name="Ryder H.F."/>
            <person name="Williamson S.C."/>
            <person name="Barbeau R.A."/>
            <person name="Hamilton E.P."/>
            <person name="Orias E."/>
        </authorList>
    </citation>
    <scope>NUCLEOTIDE SEQUENCE [LARGE SCALE GENOMIC DNA]</scope>
    <source>
        <strain evidence="3">SB210</strain>
    </source>
</reference>
<proteinExistence type="predicted"/>
<evidence type="ECO:0000256" key="1">
    <source>
        <dbReference type="SAM" id="Phobius"/>
    </source>
</evidence>
<keyword evidence="1" id="KW-1133">Transmembrane helix</keyword>
<dbReference type="Proteomes" id="UP000009168">
    <property type="component" value="Unassembled WGS sequence"/>
</dbReference>
<gene>
    <name evidence="2" type="ORF">TTHERM_000411678</name>
</gene>
<feature type="transmembrane region" description="Helical" evidence="1">
    <location>
        <begin position="21"/>
        <end position="44"/>
    </location>
</feature>
<protein>
    <submittedName>
        <fullName evidence="2">Transmembrane protein, putative</fullName>
    </submittedName>
</protein>